<feature type="region of interest" description="Disordered" evidence="1">
    <location>
        <begin position="1"/>
        <end position="77"/>
    </location>
</feature>
<feature type="compositionally biased region" description="Polar residues" evidence="1">
    <location>
        <begin position="68"/>
        <end position="77"/>
    </location>
</feature>
<dbReference type="InterPro" id="IPR032057">
    <property type="entry name" value="DUF4799"/>
</dbReference>
<feature type="region of interest" description="Disordered" evidence="1">
    <location>
        <begin position="201"/>
        <end position="222"/>
    </location>
</feature>
<dbReference type="Pfam" id="PF16056">
    <property type="entry name" value="DUF4799"/>
    <property type="match status" value="1"/>
</dbReference>
<gene>
    <name evidence="2" type="ORF">HERILL_LOCUS9345</name>
</gene>
<proteinExistence type="predicted"/>
<sequence length="413" mass="46929">MLKWAVNNPNRPSQQKDPLLAAGDTGGISEQHKGKIRNHDRRRLRRKSSGNEMTNIRRKILNRDKENNLTSTPLPLHRQSLSPLRQYDSLRDLSNIPIASEILSTPIQTPRNFKANSTIGKNNPLQYATTLPTFDAEYSPCSLVPGPMLALRGIGIADSYFEKPRYLSNNTPQIQNKRPRINSDQHQPHDVEFQVPQHQPLDCRLSSHPNNGDESLSSSRMGDMTLDRMIDAILESARKDRRNPKVRQQSHPVMSPTYTRAEDPASDLNEIWHPINSNCPFNEREVRTPDSFEDTIRNSIHIESADPSASCHLRRQRVVRRKRKHVNTGQEVDQASAKNSIDAIFANNSLLRKSFDELVEMDTPKGYNDLSPDSGRNSASDLEESGEDHCTRRRLSFSPNLPEPKFKDKDKVG</sequence>
<feature type="compositionally biased region" description="Polar residues" evidence="1">
    <location>
        <begin position="207"/>
        <end position="220"/>
    </location>
</feature>
<feature type="compositionally biased region" description="Polar residues" evidence="1">
    <location>
        <begin position="7"/>
        <end position="16"/>
    </location>
</feature>
<evidence type="ECO:0000313" key="2">
    <source>
        <dbReference type="EMBL" id="CAD7086581.1"/>
    </source>
</evidence>
<dbReference type="EMBL" id="LR899012">
    <property type="protein sequence ID" value="CAD7086581.1"/>
    <property type="molecule type" value="Genomic_DNA"/>
</dbReference>
<organism evidence="2 3">
    <name type="scientific">Hermetia illucens</name>
    <name type="common">Black soldier fly</name>
    <dbReference type="NCBI Taxonomy" id="343691"/>
    <lineage>
        <taxon>Eukaryota</taxon>
        <taxon>Metazoa</taxon>
        <taxon>Ecdysozoa</taxon>
        <taxon>Arthropoda</taxon>
        <taxon>Hexapoda</taxon>
        <taxon>Insecta</taxon>
        <taxon>Pterygota</taxon>
        <taxon>Neoptera</taxon>
        <taxon>Endopterygota</taxon>
        <taxon>Diptera</taxon>
        <taxon>Brachycera</taxon>
        <taxon>Stratiomyomorpha</taxon>
        <taxon>Stratiomyidae</taxon>
        <taxon>Hermetiinae</taxon>
        <taxon>Hermetia</taxon>
    </lineage>
</organism>
<accession>A0A7R8YW93</accession>
<evidence type="ECO:0000313" key="3">
    <source>
        <dbReference type="Proteomes" id="UP000594454"/>
    </source>
</evidence>
<name>A0A7R8YW93_HERIL</name>
<dbReference type="Proteomes" id="UP000594454">
    <property type="component" value="Chromosome 4"/>
</dbReference>
<keyword evidence="3" id="KW-1185">Reference proteome</keyword>
<feature type="region of interest" description="Disordered" evidence="1">
    <location>
        <begin position="363"/>
        <end position="413"/>
    </location>
</feature>
<feature type="compositionally biased region" description="Polar residues" evidence="1">
    <location>
        <begin position="246"/>
        <end position="258"/>
    </location>
</feature>
<dbReference type="AlphaFoldDB" id="A0A7R8YW93"/>
<evidence type="ECO:0000256" key="1">
    <source>
        <dbReference type="SAM" id="MobiDB-lite"/>
    </source>
</evidence>
<feature type="compositionally biased region" description="Polar residues" evidence="1">
    <location>
        <begin position="167"/>
        <end position="176"/>
    </location>
</feature>
<feature type="compositionally biased region" description="Basic and acidic residues" evidence="1">
    <location>
        <begin position="404"/>
        <end position="413"/>
    </location>
</feature>
<feature type="region of interest" description="Disordered" evidence="1">
    <location>
        <begin position="237"/>
        <end position="261"/>
    </location>
</feature>
<dbReference type="InParanoid" id="A0A7R8YW93"/>
<protein>
    <submittedName>
        <fullName evidence="2">Uncharacterized protein</fullName>
    </submittedName>
</protein>
<feature type="region of interest" description="Disordered" evidence="1">
    <location>
        <begin position="167"/>
        <end position="186"/>
    </location>
</feature>
<reference evidence="2 3" key="1">
    <citation type="submission" date="2020-11" db="EMBL/GenBank/DDBJ databases">
        <authorList>
            <person name="Wallbank WR R."/>
            <person name="Pardo Diaz C."/>
            <person name="Kozak K."/>
            <person name="Martin S."/>
            <person name="Jiggins C."/>
            <person name="Moest M."/>
            <person name="Warren A I."/>
            <person name="Generalovic N T."/>
            <person name="Byers J.R.P. K."/>
            <person name="Montejo-Kovacevich G."/>
            <person name="Yen C E."/>
        </authorList>
    </citation>
    <scope>NUCLEOTIDE SEQUENCE [LARGE SCALE GENOMIC DNA]</scope>
</reference>
<feature type="compositionally biased region" description="Basic residues" evidence="1">
    <location>
        <begin position="34"/>
        <end position="48"/>
    </location>
</feature>